<dbReference type="EMBL" id="MN739321">
    <property type="protein sequence ID" value="QHS98685.1"/>
    <property type="molecule type" value="Genomic_DNA"/>
</dbReference>
<accession>A0A6C0C1X0</accession>
<name>A0A6C0C1X0_9ZZZZ</name>
<proteinExistence type="predicted"/>
<dbReference type="AlphaFoldDB" id="A0A6C0C1X0"/>
<organism evidence="1">
    <name type="scientific">viral metagenome</name>
    <dbReference type="NCBI Taxonomy" id="1070528"/>
    <lineage>
        <taxon>unclassified sequences</taxon>
        <taxon>metagenomes</taxon>
        <taxon>organismal metagenomes</taxon>
    </lineage>
</organism>
<protein>
    <submittedName>
        <fullName evidence="1">Uncharacterized protein</fullName>
    </submittedName>
</protein>
<sequence length="272" mass="32700">MIPINFIYSIGFRCYSPDFLKNHNIRNMSGPFDWGIFDIETAFANINNNFDIFLKDIVVVNKYKKINKIFYSDKKINKKIIDFIKKNEYICYMAHNYINNTIVINQNFINETPSNLYHWDRICMFRHTDITEKSKYDTVCKRIDIFKNIYKNRTKNMCLFYVTRILETENIEQYQKNIYDMKKKYNINCYIIIIICSDRLDDYYIFENDILFIIKKVDDYSYQIRDFNGGNSGVDGRGKNDVSNGIKEYNIIKKIFCLDLMTYEQIISKYAI</sequence>
<reference evidence="1" key="1">
    <citation type="journal article" date="2020" name="Nature">
        <title>Giant virus diversity and host interactions through global metagenomics.</title>
        <authorList>
            <person name="Schulz F."/>
            <person name="Roux S."/>
            <person name="Paez-Espino D."/>
            <person name="Jungbluth S."/>
            <person name="Walsh D.A."/>
            <person name="Denef V.J."/>
            <person name="McMahon K.D."/>
            <person name="Konstantinidis K.T."/>
            <person name="Eloe-Fadrosh E.A."/>
            <person name="Kyrpides N.C."/>
            <person name="Woyke T."/>
        </authorList>
    </citation>
    <scope>NUCLEOTIDE SEQUENCE</scope>
    <source>
        <strain evidence="1">GVMAG-M-3300020185-18</strain>
    </source>
</reference>
<evidence type="ECO:0000313" key="1">
    <source>
        <dbReference type="EMBL" id="QHS98685.1"/>
    </source>
</evidence>